<proteinExistence type="predicted"/>
<keyword evidence="2" id="KW-1185">Reference proteome</keyword>
<dbReference type="VEuPathDB" id="TriTrypDB:Lsey_0782_0010"/>
<dbReference type="EMBL" id="LJSK01000780">
    <property type="protein sequence ID" value="KPI82549.1"/>
    <property type="molecule type" value="Genomic_DNA"/>
</dbReference>
<dbReference type="Proteomes" id="UP000038009">
    <property type="component" value="Unassembled WGS sequence"/>
</dbReference>
<name>A0A0N0P253_LEPSE</name>
<comment type="caution">
    <text evidence="1">The sequence shown here is derived from an EMBL/GenBank/DDBJ whole genome shotgun (WGS) entry which is preliminary data.</text>
</comment>
<reference evidence="1 2" key="1">
    <citation type="journal article" date="2015" name="PLoS Pathog.">
        <title>Leptomonas seymouri: Adaptations to the Dixenous Life Cycle Analyzed by Genome Sequencing, Transcriptome Profiling and Co-infection with Leishmania donovani.</title>
        <authorList>
            <person name="Kraeva N."/>
            <person name="Butenko A."/>
            <person name="Hlavacova J."/>
            <person name="Kostygov A."/>
            <person name="Myskova J."/>
            <person name="Grybchuk D."/>
            <person name="Lestinova T."/>
            <person name="Votypka J."/>
            <person name="Volf P."/>
            <person name="Opperdoes F."/>
            <person name="Flegontov P."/>
            <person name="Lukes J."/>
            <person name="Yurchenko V."/>
        </authorList>
    </citation>
    <scope>NUCLEOTIDE SEQUENCE [LARGE SCALE GENOMIC DNA]</scope>
    <source>
        <strain evidence="1 2">ATCC 30220</strain>
    </source>
</reference>
<evidence type="ECO:0000313" key="1">
    <source>
        <dbReference type="EMBL" id="KPI82549.1"/>
    </source>
</evidence>
<organism evidence="1 2">
    <name type="scientific">Leptomonas seymouri</name>
    <dbReference type="NCBI Taxonomy" id="5684"/>
    <lineage>
        <taxon>Eukaryota</taxon>
        <taxon>Discoba</taxon>
        <taxon>Euglenozoa</taxon>
        <taxon>Kinetoplastea</taxon>
        <taxon>Metakinetoplastina</taxon>
        <taxon>Trypanosomatida</taxon>
        <taxon>Trypanosomatidae</taxon>
        <taxon>Leishmaniinae</taxon>
        <taxon>Leptomonas</taxon>
    </lineage>
</organism>
<accession>A0A0N0P253</accession>
<gene>
    <name evidence="1" type="ORF">ABL78_8441</name>
</gene>
<sequence>MKKRGVSVVKARTSKEQQIATHTRTYICSQGEGAVAHCTVAQCGALSVSLITPRISLSPFYSLRKRGCDGGGWSHSEMYAPSAPMGTAPRPDTLLCRRGAGHSL</sequence>
<evidence type="ECO:0000313" key="2">
    <source>
        <dbReference type="Proteomes" id="UP000038009"/>
    </source>
</evidence>
<protein>
    <submittedName>
        <fullName evidence="1">Uncharacterized protein</fullName>
    </submittedName>
</protein>
<dbReference type="AlphaFoldDB" id="A0A0N0P253"/>